<protein>
    <recommendedName>
        <fullName evidence="3">DUF2173 family protein</fullName>
    </recommendedName>
</protein>
<evidence type="ECO:0000313" key="2">
    <source>
        <dbReference type="Proteomes" id="UP000005522"/>
    </source>
</evidence>
<dbReference type="RefSeq" id="WP_004871871.1">
    <property type="nucleotide sequence ID" value="NZ_CP005986.1"/>
</dbReference>
<dbReference type="PIRSF" id="PIRSF006821">
    <property type="entry name" value="UCP006821"/>
    <property type="match status" value="1"/>
</dbReference>
<dbReference type="eggNOG" id="COG4831">
    <property type="taxonomic scope" value="Bacteria"/>
</dbReference>
<organism evidence="1 2">
    <name type="scientific">Acidithiobacillus caldus (strain ATCC 51756 / DSM 8584 / KU)</name>
    <dbReference type="NCBI Taxonomy" id="637389"/>
    <lineage>
        <taxon>Bacteria</taxon>
        <taxon>Pseudomonadati</taxon>
        <taxon>Pseudomonadota</taxon>
        <taxon>Acidithiobacillia</taxon>
        <taxon>Acidithiobacillales</taxon>
        <taxon>Acidithiobacillaceae</taxon>
        <taxon>Acidithiobacillus</taxon>
    </lineage>
</organism>
<accession>A0A059ZYS2</accession>
<sequence length="113" mass="12091">MSADLNKVMQLAGAVAAGQFSADGKMLAKEGHIDDETAHMVAMMCAANTMMGKMQAENFSKHSQMHWAPFHGFAVSAGDYTVCTMGHVGVFVETAKADFNEVFKVLGEVAHAH</sequence>
<dbReference type="InterPro" id="IPR018685">
    <property type="entry name" value="DUF2173"/>
</dbReference>
<dbReference type="EMBL" id="CP005986">
    <property type="protein sequence ID" value="AIA55062.1"/>
    <property type="molecule type" value="Genomic_DNA"/>
</dbReference>
<evidence type="ECO:0008006" key="3">
    <source>
        <dbReference type="Google" id="ProtNLM"/>
    </source>
</evidence>
<dbReference type="Pfam" id="PF09941">
    <property type="entry name" value="DUF2173"/>
    <property type="match status" value="1"/>
</dbReference>
<dbReference type="HOGENOM" id="CLU_170985_0_0_6"/>
<gene>
    <name evidence="1" type="ORF">Acaty_c1194</name>
</gene>
<dbReference type="Proteomes" id="UP000005522">
    <property type="component" value="Chromosome"/>
</dbReference>
<dbReference type="AlphaFoldDB" id="A0A059ZYS2"/>
<name>A0A059ZYS2_ACICK</name>
<dbReference type="GeneID" id="92931406"/>
<reference evidence="1 2" key="1">
    <citation type="journal article" date="2009" name="J. Bacteriol.">
        <title>Draft genome sequence of the extremely acidophilic bacterium Acidithiobacillus caldus ATCC 51756 reveals metabolic versatility in the genus Acidithiobacillus.</title>
        <authorList>
            <person name="Valdes J."/>
            <person name="Quatrini R."/>
            <person name="Hallberg K."/>
            <person name="Dopson M."/>
            <person name="Valenzuela P.D."/>
            <person name="Holmes D.S."/>
        </authorList>
    </citation>
    <scope>NUCLEOTIDE SEQUENCE [LARGE SCALE GENOMIC DNA]</scope>
    <source>
        <strain evidence="2">ATCC 51756 / DSM 8584 / KU</strain>
    </source>
</reference>
<evidence type="ECO:0000313" key="1">
    <source>
        <dbReference type="EMBL" id="AIA55062.1"/>
    </source>
</evidence>
<proteinExistence type="predicted"/>
<dbReference type="KEGG" id="acz:Acaty_c1194"/>